<proteinExistence type="predicted"/>
<protein>
    <submittedName>
        <fullName evidence="1">Transcription elongation factor spt4</fullName>
    </submittedName>
</protein>
<dbReference type="EMBL" id="JAMZIH010005289">
    <property type="protein sequence ID" value="KAJ1675469.1"/>
    <property type="molecule type" value="Genomic_DNA"/>
</dbReference>
<sequence>MSQAIPKDKRQLRACLMCSLIKNSVQFKQNGCENCEQYLRMRGHSETVMECTSPVFDGLIALMNPSESWVARYNHIDKYVPGIYASFVSGRLPPEAESRLERFGITYHPRDGTADE</sequence>
<evidence type="ECO:0000313" key="1">
    <source>
        <dbReference type="EMBL" id="KAJ1675469.1"/>
    </source>
</evidence>
<organism evidence="1 2">
    <name type="scientific">Spiromyces aspiralis</name>
    <dbReference type="NCBI Taxonomy" id="68401"/>
    <lineage>
        <taxon>Eukaryota</taxon>
        <taxon>Fungi</taxon>
        <taxon>Fungi incertae sedis</taxon>
        <taxon>Zoopagomycota</taxon>
        <taxon>Kickxellomycotina</taxon>
        <taxon>Kickxellomycetes</taxon>
        <taxon>Kickxellales</taxon>
        <taxon>Kickxellaceae</taxon>
        <taxon>Spiromyces</taxon>
    </lineage>
</organism>
<keyword evidence="2" id="KW-1185">Reference proteome</keyword>
<keyword evidence="1" id="KW-0251">Elongation factor</keyword>
<comment type="caution">
    <text evidence="1">The sequence shown here is derived from an EMBL/GenBank/DDBJ whole genome shotgun (WGS) entry which is preliminary data.</text>
</comment>
<dbReference type="Proteomes" id="UP001145114">
    <property type="component" value="Unassembled WGS sequence"/>
</dbReference>
<accession>A0ACC1HMB7</accession>
<gene>
    <name evidence="1" type="primary">SPT4</name>
    <name evidence="1" type="ORF">EV182_001201</name>
</gene>
<reference evidence="1" key="1">
    <citation type="submission" date="2022-06" db="EMBL/GenBank/DDBJ databases">
        <title>Phylogenomic reconstructions and comparative analyses of Kickxellomycotina fungi.</title>
        <authorList>
            <person name="Reynolds N.K."/>
            <person name="Stajich J.E."/>
            <person name="Barry K."/>
            <person name="Grigoriev I.V."/>
            <person name="Crous P."/>
            <person name="Smith M.E."/>
        </authorList>
    </citation>
    <scope>NUCLEOTIDE SEQUENCE</scope>
    <source>
        <strain evidence="1">RSA 2271</strain>
    </source>
</reference>
<keyword evidence="1" id="KW-0648">Protein biosynthesis</keyword>
<evidence type="ECO:0000313" key="2">
    <source>
        <dbReference type="Proteomes" id="UP001145114"/>
    </source>
</evidence>
<name>A0ACC1HMB7_9FUNG</name>